<feature type="compositionally biased region" description="Pro residues" evidence="1">
    <location>
        <begin position="266"/>
        <end position="296"/>
    </location>
</feature>
<dbReference type="AlphaFoldDB" id="B8BXR6"/>
<evidence type="ECO:0000256" key="1">
    <source>
        <dbReference type="SAM" id="MobiDB-lite"/>
    </source>
</evidence>
<organism evidence="2 3">
    <name type="scientific">Thalassiosira pseudonana</name>
    <name type="common">Marine diatom</name>
    <name type="synonym">Cyclotella nana</name>
    <dbReference type="NCBI Taxonomy" id="35128"/>
    <lineage>
        <taxon>Eukaryota</taxon>
        <taxon>Sar</taxon>
        <taxon>Stramenopiles</taxon>
        <taxon>Ochrophyta</taxon>
        <taxon>Bacillariophyta</taxon>
        <taxon>Coscinodiscophyceae</taxon>
        <taxon>Thalassiosirophycidae</taxon>
        <taxon>Thalassiosirales</taxon>
        <taxon>Thalassiosiraceae</taxon>
        <taxon>Thalassiosira</taxon>
    </lineage>
</organism>
<accession>B8BXR6</accession>
<feature type="region of interest" description="Disordered" evidence="1">
    <location>
        <begin position="179"/>
        <end position="296"/>
    </location>
</feature>
<dbReference type="GeneID" id="7448739"/>
<dbReference type="SUPFAM" id="SSF47095">
    <property type="entry name" value="HMG-box"/>
    <property type="match status" value="1"/>
</dbReference>
<dbReference type="CDD" id="cd00084">
    <property type="entry name" value="HMG-box_SF"/>
    <property type="match status" value="1"/>
</dbReference>
<proteinExistence type="predicted"/>
<dbReference type="KEGG" id="tps:THAPSDRAFT_3424"/>
<reference evidence="2 3" key="2">
    <citation type="journal article" date="2008" name="Nature">
        <title>The Phaeodactylum genome reveals the evolutionary history of diatom genomes.</title>
        <authorList>
            <person name="Bowler C."/>
            <person name="Allen A.E."/>
            <person name="Badger J.H."/>
            <person name="Grimwood J."/>
            <person name="Jabbari K."/>
            <person name="Kuo A."/>
            <person name="Maheswari U."/>
            <person name="Martens C."/>
            <person name="Maumus F."/>
            <person name="Otillar R.P."/>
            <person name="Rayko E."/>
            <person name="Salamov A."/>
            <person name="Vandepoele K."/>
            <person name="Beszteri B."/>
            <person name="Gruber A."/>
            <person name="Heijde M."/>
            <person name="Katinka M."/>
            <person name="Mock T."/>
            <person name="Valentin K."/>
            <person name="Verret F."/>
            <person name="Berges J.A."/>
            <person name="Brownlee C."/>
            <person name="Cadoret J.P."/>
            <person name="Chiovitti A."/>
            <person name="Choi C.J."/>
            <person name="Coesel S."/>
            <person name="De Martino A."/>
            <person name="Detter J.C."/>
            <person name="Durkin C."/>
            <person name="Falciatore A."/>
            <person name="Fournet J."/>
            <person name="Haruta M."/>
            <person name="Huysman M.J."/>
            <person name="Jenkins B.D."/>
            <person name="Jiroutova K."/>
            <person name="Jorgensen R.E."/>
            <person name="Joubert Y."/>
            <person name="Kaplan A."/>
            <person name="Kroger N."/>
            <person name="Kroth P.G."/>
            <person name="La Roche J."/>
            <person name="Lindquist E."/>
            <person name="Lommer M."/>
            <person name="Martin-Jezequel V."/>
            <person name="Lopez P.J."/>
            <person name="Lucas S."/>
            <person name="Mangogna M."/>
            <person name="McGinnis K."/>
            <person name="Medlin L.K."/>
            <person name="Montsant A."/>
            <person name="Oudot-Le Secq M.P."/>
            <person name="Napoli C."/>
            <person name="Obornik M."/>
            <person name="Parker M.S."/>
            <person name="Petit J.L."/>
            <person name="Porcel B.M."/>
            <person name="Poulsen N."/>
            <person name="Robison M."/>
            <person name="Rychlewski L."/>
            <person name="Rynearson T.A."/>
            <person name="Schmutz J."/>
            <person name="Shapiro H."/>
            <person name="Siaut M."/>
            <person name="Stanley M."/>
            <person name="Sussman M.R."/>
            <person name="Taylor A.R."/>
            <person name="Vardi A."/>
            <person name="von Dassow P."/>
            <person name="Vyverman W."/>
            <person name="Willis A."/>
            <person name="Wyrwicz L.S."/>
            <person name="Rokhsar D.S."/>
            <person name="Weissenbach J."/>
            <person name="Armbrust E.V."/>
            <person name="Green B.R."/>
            <person name="Van de Peer Y."/>
            <person name="Grigoriev I.V."/>
        </authorList>
    </citation>
    <scope>NUCLEOTIDE SEQUENCE [LARGE SCALE GENOMIC DNA]</scope>
    <source>
        <strain evidence="2 3">CCMP1335</strain>
    </source>
</reference>
<feature type="compositionally biased region" description="Basic and acidic residues" evidence="1">
    <location>
        <begin position="179"/>
        <end position="190"/>
    </location>
</feature>
<feature type="compositionally biased region" description="Polar residues" evidence="1">
    <location>
        <begin position="232"/>
        <end position="247"/>
    </location>
</feature>
<dbReference type="EMBL" id="CM000640">
    <property type="protein sequence ID" value="EED93753.1"/>
    <property type="molecule type" value="Genomic_DNA"/>
</dbReference>
<evidence type="ECO:0008006" key="4">
    <source>
        <dbReference type="Google" id="ProtNLM"/>
    </source>
</evidence>
<dbReference type="InParanoid" id="B8BXR6"/>
<evidence type="ECO:0000313" key="2">
    <source>
        <dbReference type="EMBL" id="EED93753.1"/>
    </source>
</evidence>
<feature type="compositionally biased region" description="Polar residues" evidence="1">
    <location>
        <begin position="194"/>
        <end position="210"/>
    </location>
</feature>
<sequence length="562" mass="64979">MAVQIEATKSMPMPMPPPTLSWALDKVDVQAKMKSRRPYTPYNLFYLLERELMVQDAKSAQEKIRLIEKFRSSAVEEKPEDRIPLPVRYRGKIVMSPHWYDPNKKEKRKHRKTHGKISFQDLCEMISKNWSEIDEETKNYCTTLSDIGRKRYMELKKRYNASQKIIELKKEQAQMIAEREKRQEHFDQAKRLKTFSSPPRTKAASSSKSVTPDRPLSNHPERPISNPHPCQPHNQRSPAVVTPQYSGYDNRAPMFYPSPYHGSNAGPPPPMPQHLPPSMPPPSMPLSSPPMHHPQAPPPQIHRHYEYHQHYHVVGVPYGHPEHEYYRHPQHYVSVPPPGRPPHEYSIRSERRAEHFVKREGTHQQMRVRANEYHRNEVTQGYSNEGRRCPPQYPHGAFDESKNYHQRQQSRSTAPHDWHHEVIHHSKTHKAIPTIEEQKKAIFKHQNEITVLSKPIPVLSGSKQTNGGDAEVDCVTHNDAIKTCSLMRTDSLVSETESITNSLLGLPSGDNDAELQHFCEDMSPGVMIADDRVDLEHDDFLDLLKEEELLHSSGIDFQLSWS</sequence>
<keyword evidence="3" id="KW-1185">Reference proteome</keyword>
<dbReference type="HOGENOM" id="CLU_485324_0_0_1"/>
<dbReference type="RefSeq" id="XP_002288317.1">
    <property type="nucleotide sequence ID" value="XM_002288281.1"/>
</dbReference>
<dbReference type="Gene3D" id="1.10.30.10">
    <property type="entry name" value="High mobility group box domain"/>
    <property type="match status" value="1"/>
</dbReference>
<reference evidence="2 3" key="1">
    <citation type="journal article" date="2004" name="Science">
        <title>The genome of the diatom Thalassiosira pseudonana: ecology, evolution, and metabolism.</title>
        <authorList>
            <person name="Armbrust E.V."/>
            <person name="Berges J.A."/>
            <person name="Bowler C."/>
            <person name="Green B.R."/>
            <person name="Martinez D."/>
            <person name="Putnam N.H."/>
            <person name="Zhou S."/>
            <person name="Allen A.E."/>
            <person name="Apt K.E."/>
            <person name="Bechner M."/>
            <person name="Brzezinski M.A."/>
            <person name="Chaal B.K."/>
            <person name="Chiovitti A."/>
            <person name="Davis A.K."/>
            <person name="Demarest M.S."/>
            <person name="Detter J.C."/>
            <person name="Glavina T."/>
            <person name="Goodstein D."/>
            <person name="Hadi M.Z."/>
            <person name="Hellsten U."/>
            <person name="Hildebrand M."/>
            <person name="Jenkins B.D."/>
            <person name="Jurka J."/>
            <person name="Kapitonov V.V."/>
            <person name="Kroger N."/>
            <person name="Lau W.W."/>
            <person name="Lane T.W."/>
            <person name="Larimer F.W."/>
            <person name="Lippmeier J.C."/>
            <person name="Lucas S."/>
            <person name="Medina M."/>
            <person name="Montsant A."/>
            <person name="Obornik M."/>
            <person name="Parker M.S."/>
            <person name="Palenik B."/>
            <person name="Pazour G.J."/>
            <person name="Richardson P.M."/>
            <person name="Rynearson T.A."/>
            <person name="Saito M.A."/>
            <person name="Schwartz D.C."/>
            <person name="Thamatrakoln K."/>
            <person name="Valentin K."/>
            <person name="Vardi A."/>
            <person name="Wilkerson F.P."/>
            <person name="Rokhsar D.S."/>
        </authorList>
    </citation>
    <scope>NUCLEOTIDE SEQUENCE [LARGE SCALE GENOMIC DNA]</scope>
    <source>
        <strain evidence="2 3">CCMP1335</strain>
    </source>
</reference>
<dbReference type="PaxDb" id="35128-Thaps3424"/>
<evidence type="ECO:0000313" key="3">
    <source>
        <dbReference type="Proteomes" id="UP000001449"/>
    </source>
</evidence>
<gene>
    <name evidence="2" type="ORF">THAPSDRAFT_3424</name>
</gene>
<dbReference type="InterPro" id="IPR036910">
    <property type="entry name" value="HMG_box_dom_sf"/>
</dbReference>
<name>B8BXR6_THAPS</name>
<dbReference type="Proteomes" id="UP000001449">
    <property type="component" value="Chromosome 3"/>
</dbReference>
<protein>
    <recommendedName>
        <fullName evidence="4">HMG box domain-containing protein</fullName>
    </recommendedName>
</protein>